<evidence type="ECO:0000313" key="1">
    <source>
        <dbReference type="EMBL" id="CUG89380.1"/>
    </source>
</evidence>
<gene>
    <name evidence="1" type="ORF">BSAL_01800</name>
</gene>
<accession>A0A0S4JCU6</accession>
<dbReference type="EMBL" id="CYKH01001732">
    <property type="protein sequence ID" value="CUG89380.1"/>
    <property type="molecule type" value="Genomic_DNA"/>
</dbReference>
<name>A0A0S4JCU6_BODSA</name>
<dbReference type="VEuPathDB" id="TriTrypDB:BSAL_01800"/>
<organism evidence="1 2">
    <name type="scientific">Bodo saltans</name>
    <name type="common">Flagellated protozoan</name>
    <dbReference type="NCBI Taxonomy" id="75058"/>
    <lineage>
        <taxon>Eukaryota</taxon>
        <taxon>Discoba</taxon>
        <taxon>Euglenozoa</taxon>
        <taxon>Kinetoplastea</taxon>
        <taxon>Metakinetoplastina</taxon>
        <taxon>Eubodonida</taxon>
        <taxon>Bodonidae</taxon>
        <taxon>Bodo</taxon>
    </lineage>
</organism>
<protein>
    <submittedName>
        <fullName evidence="1">Uncharacterized protein</fullName>
    </submittedName>
</protein>
<keyword evidence="2" id="KW-1185">Reference proteome</keyword>
<reference evidence="2" key="1">
    <citation type="submission" date="2015-09" db="EMBL/GenBank/DDBJ databases">
        <authorList>
            <consortium name="Pathogen Informatics"/>
        </authorList>
    </citation>
    <scope>NUCLEOTIDE SEQUENCE [LARGE SCALE GENOMIC DNA]</scope>
    <source>
        <strain evidence="2">Lake Konstanz</strain>
    </source>
</reference>
<evidence type="ECO:0000313" key="2">
    <source>
        <dbReference type="Proteomes" id="UP000051952"/>
    </source>
</evidence>
<proteinExistence type="predicted"/>
<dbReference type="Proteomes" id="UP000051952">
    <property type="component" value="Unassembled WGS sequence"/>
</dbReference>
<sequence>MNSANGCTRARGGRARTQMCSEIRATFWRHHFNLRVMYGHVGRHPVLYEFMKRRRC</sequence>
<dbReference type="AlphaFoldDB" id="A0A0S4JCU6"/>